<keyword evidence="2" id="KW-1185">Reference proteome</keyword>
<sequence length="113" mass="12988">MSFDVDSPNAQPQAVPIFFDRRELDQMLRVYGRMVAAGEWRDYAMAGARDHAEFAVFRRHGDAPAYRIEKRPALRLKQGQWAVIGEGGHVLKRGRDLVQVLRVFDSRKFSVVE</sequence>
<name>A0A494RMI3_9CAUL</name>
<dbReference type="EMBL" id="CP032707">
    <property type="protein sequence ID" value="AYG94746.1"/>
    <property type="molecule type" value="Genomic_DNA"/>
</dbReference>
<evidence type="ECO:0000313" key="1">
    <source>
        <dbReference type="EMBL" id="AYG94746.1"/>
    </source>
</evidence>
<dbReference type="OrthoDB" id="7159482at2"/>
<dbReference type="AlphaFoldDB" id="A0A494RMI3"/>
<organism evidence="1 2">
    <name type="scientific">Brevundimonas naejangsanensis</name>
    <dbReference type="NCBI Taxonomy" id="588932"/>
    <lineage>
        <taxon>Bacteria</taxon>
        <taxon>Pseudomonadati</taxon>
        <taxon>Pseudomonadota</taxon>
        <taxon>Alphaproteobacteria</taxon>
        <taxon>Caulobacterales</taxon>
        <taxon>Caulobacteraceae</taxon>
        <taxon>Brevundimonas</taxon>
    </lineage>
</organism>
<accession>A0A494RMI3</accession>
<dbReference type="RefSeq" id="WP_121481896.1">
    <property type="nucleotide sequence ID" value="NZ_CP032707.1"/>
</dbReference>
<dbReference type="InterPro" id="IPR021252">
    <property type="entry name" value="DUF2794"/>
</dbReference>
<evidence type="ECO:0000313" key="2">
    <source>
        <dbReference type="Proteomes" id="UP000276984"/>
    </source>
</evidence>
<gene>
    <name evidence="1" type="ORF">D8I30_05765</name>
</gene>
<protein>
    <submittedName>
        <fullName evidence="1">DUF2794 domain-containing protein</fullName>
    </submittedName>
</protein>
<dbReference type="Proteomes" id="UP000276984">
    <property type="component" value="Chromosome"/>
</dbReference>
<reference evidence="1 2" key="1">
    <citation type="submission" date="2018-10" db="EMBL/GenBank/DDBJ databases">
        <title>Complete genome sequence of Brevundimonas naejangsanensis BRV3.</title>
        <authorList>
            <person name="Berrios L."/>
            <person name="Ely B."/>
        </authorList>
    </citation>
    <scope>NUCLEOTIDE SEQUENCE [LARGE SCALE GENOMIC DNA]</scope>
    <source>
        <strain evidence="1 2">BRV3</strain>
    </source>
</reference>
<dbReference type="Pfam" id="PF10984">
    <property type="entry name" value="DUF2794"/>
    <property type="match status" value="1"/>
</dbReference>
<proteinExistence type="predicted"/>